<evidence type="ECO:0000256" key="7">
    <source>
        <dbReference type="SAM" id="Phobius"/>
    </source>
</evidence>
<evidence type="ECO:0000256" key="2">
    <source>
        <dbReference type="ARBA" id="ARBA00022475"/>
    </source>
</evidence>
<accession>A0ABW4HMB7</accession>
<evidence type="ECO:0000259" key="8">
    <source>
        <dbReference type="Pfam" id="PF02687"/>
    </source>
</evidence>
<keyword evidence="11" id="KW-1185">Reference proteome</keyword>
<dbReference type="InterPro" id="IPR050250">
    <property type="entry name" value="Macrolide_Exporter_MacB"/>
</dbReference>
<keyword evidence="2" id="KW-1003">Cell membrane</keyword>
<reference evidence="11" key="1">
    <citation type="journal article" date="2019" name="Int. J. Syst. Evol. Microbiol.">
        <title>The Global Catalogue of Microorganisms (GCM) 10K type strain sequencing project: providing services to taxonomists for standard genome sequencing and annotation.</title>
        <authorList>
            <consortium name="The Broad Institute Genomics Platform"/>
            <consortium name="The Broad Institute Genome Sequencing Center for Infectious Disease"/>
            <person name="Wu L."/>
            <person name="Ma J."/>
        </authorList>
    </citation>
    <scope>NUCLEOTIDE SEQUENCE [LARGE SCALE GENOMIC DNA]</scope>
    <source>
        <strain evidence="11">CGMCC 1.12376</strain>
    </source>
</reference>
<dbReference type="EMBL" id="JBHUDE010000009">
    <property type="protein sequence ID" value="MFD1606611.1"/>
    <property type="molecule type" value="Genomic_DNA"/>
</dbReference>
<evidence type="ECO:0000256" key="3">
    <source>
        <dbReference type="ARBA" id="ARBA00022692"/>
    </source>
</evidence>
<feature type="domain" description="ABC3 transporter permease C-terminal" evidence="8">
    <location>
        <begin position="736"/>
        <end position="852"/>
    </location>
</feature>
<dbReference type="PANTHER" id="PTHR30572">
    <property type="entry name" value="MEMBRANE COMPONENT OF TRANSPORTER-RELATED"/>
    <property type="match status" value="1"/>
</dbReference>
<feature type="transmembrane region" description="Helical" evidence="7">
    <location>
        <begin position="787"/>
        <end position="807"/>
    </location>
</feature>
<dbReference type="Pfam" id="PF02687">
    <property type="entry name" value="FtsX"/>
    <property type="match status" value="2"/>
</dbReference>
<evidence type="ECO:0000256" key="5">
    <source>
        <dbReference type="ARBA" id="ARBA00023136"/>
    </source>
</evidence>
<dbReference type="Pfam" id="PF12704">
    <property type="entry name" value="MacB_PCD"/>
    <property type="match status" value="1"/>
</dbReference>
<feature type="transmembrane region" description="Helical" evidence="7">
    <location>
        <begin position="20"/>
        <end position="44"/>
    </location>
</feature>
<evidence type="ECO:0000256" key="1">
    <source>
        <dbReference type="ARBA" id="ARBA00004651"/>
    </source>
</evidence>
<name>A0ABW4HMB7_9BACI</name>
<feature type="domain" description="ABC3 transporter permease C-terminal" evidence="8">
    <location>
        <begin position="285"/>
        <end position="409"/>
    </location>
</feature>
<feature type="transmembrane region" description="Helical" evidence="7">
    <location>
        <begin position="455"/>
        <end position="475"/>
    </location>
</feature>
<feature type="transmembrane region" description="Helical" evidence="7">
    <location>
        <begin position="330"/>
        <end position="360"/>
    </location>
</feature>
<proteinExistence type="inferred from homology"/>
<evidence type="ECO:0000256" key="4">
    <source>
        <dbReference type="ARBA" id="ARBA00022989"/>
    </source>
</evidence>
<comment type="caution">
    <text evidence="10">The sequence shown here is derived from an EMBL/GenBank/DDBJ whole genome shotgun (WGS) entry which is preliminary data.</text>
</comment>
<evidence type="ECO:0000313" key="10">
    <source>
        <dbReference type="EMBL" id="MFD1606611.1"/>
    </source>
</evidence>
<sequence>MNIVNKVTIRHLKENKRRTLVTIIGVIISVAMITAVATLGVSFLDLMIRQHITSNGEWHVQYSDVTPNQIEAIEQHSETKKLVISSDGYAFFEETNNDNKPYIYIQSYNGPGMQQFPVEIIDGRLPYKPNEIVVSEEMLSQSKVDYKIGDELHLEIGERVDLEGMKLKQHHFLERDGETLHEELRNQESKEMVIVGVMKRPTWEVPWAPGYTVLGYVDEKLWSETSSIDAYVVVEDVNSSIYENAKSLAKEQGIETVNFNSDLLRYYGVTANDNLRQTLYSLAGIIMTVIIIGSVALIYNAFAISVSERSRHLGMLSSVGATKKQKRNSVFFEGTIIGAISIPIGIIAGLGGIGVTFIFINTFIQNALGISEKLELVVTPASILVACAISILTIFISTYIPAQRASKISAIDAIRQTQDIKLSGRTVKTSKIVRKIFGLEAEIGLKNVKRNKKRYLATVFSLVISIVLFLSVSYFTDGLKKSLEMSQDNIQFDIQLYGDTLEKNELKSFASMDHVTESFLVSEVLLDAFIDKDELPTELKMQIEEYDMTLEDGKYPYYVTLYSLDDENFQAYAEEVGVDTEKFTDPSQLTAIVIEQISYEGGTKGKIIETKSIESEVGNKIDVYLPSYSEIESEQNEPEFLTSVEIGALTDLVPVGVNTVMLGGINLIIPESSLKQLSISDERVSTYLYMNSSDPLATQAAIEERNEPNVHVYNVYQSRQREEQMILLLSIFTYGFITLISLISIANIFNTITTSISLRTREFAMLRSVGMTPKGFNKMIRYESMFYGMKALGYGLPISMLIMYGIHRSTNYTFEYAFRLPWMSIGFVIIAIFLIVGSAMLYSIAKIKKENIIEGLKQENI</sequence>
<gene>
    <name evidence="10" type="ORF">ACFSBH_02900</name>
</gene>
<keyword evidence="5 7" id="KW-0472">Membrane</keyword>
<comment type="subcellular location">
    <subcellularLocation>
        <location evidence="1">Cell membrane</location>
        <topology evidence="1">Multi-pass membrane protein</topology>
    </subcellularLocation>
</comment>
<feature type="domain" description="MacB-like periplasmic core" evidence="9">
    <location>
        <begin position="19"/>
        <end position="201"/>
    </location>
</feature>
<dbReference type="Proteomes" id="UP001597221">
    <property type="component" value="Unassembled WGS sequence"/>
</dbReference>
<evidence type="ECO:0000259" key="9">
    <source>
        <dbReference type="Pfam" id="PF12704"/>
    </source>
</evidence>
<evidence type="ECO:0000313" key="11">
    <source>
        <dbReference type="Proteomes" id="UP001597221"/>
    </source>
</evidence>
<dbReference type="InterPro" id="IPR025857">
    <property type="entry name" value="MacB_PCD"/>
</dbReference>
<dbReference type="RefSeq" id="WP_379595973.1">
    <property type="nucleotide sequence ID" value="NZ_JBHUDE010000009.1"/>
</dbReference>
<protein>
    <submittedName>
        <fullName evidence="10">ABC transporter permease</fullName>
    </submittedName>
</protein>
<keyword evidence="4 7" id="KW-1133">Transmembrane helix</keyword>
<keyword evidence="3 7" id="KW-0812">Transmembrane</keyword>
<dbReference type="PANTHER" id="PTHR30572:SF4">
    <property type="entry name" value="ABC TRANSPORTER PERMEASE YTRF"/>
    <property type="match status" value="1"/>
</dbReference>
<feature type="transmembrane region" description="Helical" evidence="7">
    <location>
        <begin position="380"/>
        <end position="400"/>
    </location>
</feature>
<evidence type="ECO:0000256" key="6">
    <source>
        <dbReference type="ARBA" id="ARBA00038076"/>
    </source>
</evidence>
<feature type="transmembrane region" description="Helical" evidence="7">
    <location>
        <begin position="819"/>
        <end position="842"/>
    </location>
</feature>
<dbReference type="InterPro" id="IPR003838">
    <property type="entry name" value="ABC3_permease_C"/>
</dbReference>
<organism evidence="10 11">
    <name type="scientific">Oceanobacillus luteolus</name>
    <dbReference type="NCBI Taxonomy" id="1274358"/>
    <lineage>
        <taxon>Bacteria</taxon>
        <taxon>Bacillati</taxon>
        <taxon>Bacillota</taxon>
        <taxon>Bacilli</taxon>
        <taxon>Bacillales</taxon>
        <taxon>Bacillaceae</taxon>
        <taxon>Oceanobacillus</taxon>
    </lineage>
</organism>
<comment type="similarity">
    <text evidence="6">Belongs to the ABC-4 integral membrane protein family.</text>
</comment>
<feature type="transmembrane region" description="Helical" evidence="7">
    <location>
        <begin position="279"/>
        <end position="302"/>
    </location>
</feature>
<feature type="transmembrane region" description="Helical" evidence="7">
    <location>
        <begin position="725"/>
        <end position="749"/>
    </location>
</feature>